<evidence type="ECO:0000256" key="9">
    <source>
        <dbReference type="ARBA" id="ARBA00059827"/>
    </source>
</evidence>
<dbReference type="SUPFAM" id="SSF55785">
    <property type="entry name" value="PYP-like sensor domain (PAS domain)"/>
    <property type="match status" value="1"/>
</dbReference>
<dbReference type="CDD" id="cd06225">
    <property type="entry name" value="HAMP"/>
    <property type="match status" value="1"/>
</dbReference>
<dbReference type="SUPFAM" id="SSF47384">
    <property type="entry name" value="Homodimeric domain of signal transducing histidine kinase"/>
    <property type="match status" value="1"/>
</dbReference>
<dbReference type="PROSITE" id="PS50112">
    <property type="entry name" value="PAS"/>
    <property type="match status" value="1"/>
</dbReference>
<dbReference type="GO" id="GO:0005886">
    <property type="term" value="C:plasma membrane"/>
    <property type="evidence" value="ECO:0007669"/>
    <property type="project" value="TreeGrafter"/>
</dbReference>
<keyword evidence="7" id="KW-0418">Kinase</keyword>
<dbReference type="Gene3D" id="1.10.287.130">
    <property type="match status" value="1"/>
</dbReference>
<reference evidence="16 17" key="1">
    <citation type="submission" date="2019-03" db="EMBL/GenBank/DDBJ databases">
        <title>Genomic Encyclopedia of Type Strains, Phase IV (KMG-IV): sequencing the most valuable type-strain genomes for metagenomic binning, comparative biology and taxonomic classification.</title>
        <authorList>
            <person name="Goeker M."/>
        </authorList>
    </citation>
    <scope>NUCLEOTIDE SEQUENCE [LARGE SCALE GENOMIC DNA]</scope>
    <source>
        <strain evidence="16 17">DSM 101688</strain>
    </source>
</reference>
<dbReference type="NCBIfam" id="TIGR00229">
    <property type="entry name" value="sensory_box"/>
    <property type="match status" value="1"/>
</dbReference>
<evidence type="ECO:0000313" key="17">
    <source>
        <dbReference type="Proteomes" id="UP000295304"/>
    </source>
</evidence>
<dbReference type="EMBL" id="SLZW01000006">
    <property type="protein sequence ID" value="TCS62218.1"/>
    <property type="molecule type" value="Genomic_DNA"/>
</dbReference>
<comment type="subcellular location">
    <subcellularLocation>
        <location evidence="2">Membrane</location>
    </subcellularLocation>
</comment>
<dbReference type="PROSITE" id="PS50885">
    <property type="entry name" value="HAMP"/>
    <property type="match status" value="1"/>
</dbReference>
<evidence type="ECO:0000256" key="7">
    <source>
        <dbReference type="ARBA" id="ARBA00022777"/>
    </source>
</evidence>
<proteinExistence type="predicted"/>
<dbReference type="InterPro" id="IPR036890">
    <property type="entry name" value="HATPase_C_sf"/>
</dbReference>
<dbReference type="InterPro" id="IPR000014">
    <property type="entry name" value="PAS"/>
</dbReference>
<dbReference type="SMART" id="SM00388">
    <property type="entry name" value="HisKA"/>
    <property type="match status" value="1"/>
</dbReference>
<dbReference type="InterPro" id="IPR003594">
    <property type="entry name" value="HATPase_dom"/>
</dbReference>
<keyword evidence="11" id="KW-1133">Transmembrane helix</keyword>
<dbReference type="PANTHER" id="PTHR43047:SF68">
    <property type="entry name" value="HISTIDINE KINASE 5"/>
    <property type="match status" value="1"/>
</dbReference>
<comment type="caution">
    <text evidence="16">The sequence shown here is derived from an EMBL/GenBank/DDBJ whole genome shotgun (WGS) entry which is preliminary data.</text>
</comment>
<feature type="domain" description="PAC" evidence="14">
    <location>
        <begin position="524"/>
        <end position="574"/>
    </location>
</feature>
<evidence type="ECO:0000259" key="15">
    <source>
        <dbReference type="PROSITE" id="PS50885"/>
    </source>
</evidence>
<dbReference type="Pfam" id="PF00672">
    <property type="entry name" value="HAMP"/>
    <property type="match status" value="1"/>
</dbReference>
<dbReference type="PROSITE" id="PS50113">
    <property type="entry name" value="PAC"/>
    <property type="match status" value="1"/>
</dbReference>
<keyword evidence="5" id="KW-0808">Transferase</keyword>
<dbReference type="FunFam" id="3.30.450.20:FF:000060">
    <property type="entry name" value="Sensor protein FixL"/>
    <property type="match status" value="1"/>
</dbReference>
<dbReference type="SUPFAM" id="SSF55874">
    <property type="entry name" value="ATPase domain of HSP90 chaperone/DNA topoisomerase II/histidine kinase"/>
    <property type="match status" value="1"/>
</dbReference>
<dbReference type="InterPro" id="IPR036097">
    <property type="entry name" value="HisK_dim/P_sf"/>
</dbReference>
<evidence type="ECO:0000259" key="13">
    <source>
        <dbReference type="PROSITE" id="PS50112"/>
    </source>
</evidence>
<dbReference type="Gene3D" id="6.10.340.10">
    <property type="match status" value="1"/>
</dbReference>
<dbReference type="InterPro" id="IPR003660">
    <property type="entry name" value="HAMP_dom"/>
</dbReference>
<comment type="function">
    <text evidence="9">Putative oxygen sensor; modulates the activity of FixJ, a transcriptional activator of nitrogen fixation fixK gene. FixL probably acts as a kinase that phosphorylates FixJ.</text>
</comment>
<keyword evidence="6" id="KW-0547">Nucleotide-binding</keyword>
<keyword evidence="11" id="KW-0812">Transmembrane</keyword>
<evidence type="ECO:0000259" key="12">
    <source>
        <dbReference type="PROSITE" id="PS50109"/>
    </source>
</evidence>
<accession>A0A4R3J8P5</accession>
<evidence type="ECO:0000256" key="5">
    <source>
        <dbReference type="ARBA" id="ARBA00022679"/>
    </source>
</evidence>
<dbReference type="RefSeq" id="WP_132939290.1">
    <property type="nucleotide sequence ID" value="NZ_CP119676.1"/>
</dbReference>
<evidence type="ECO:0000256" key="10">
    <source>
        <dbReference type="ARBA" id="ARBA00070616"/>
    </source>
</evidence>
<keyword evidence="4" id="KW-0597">Phosphoprotein</keyword>
<evidence type="ECO:0000256" key="3">
    <source>
        <dbReference type="ARBA" id="ARBA00012438"/>
    </source>
</evidence>
<dbReference type="OrthoDB" id="9801651at2"/>
<dbReference type="GO" id="GO:0000155">
    <property type="term" value="F:phosphorelay sensor kinase activity"/>
    <property type="evidence" value="ECO:0007669"/>
    <property type="project" value="InterPro"/>
</dbReference>
<dbReference type="CDD" id="cd00130">
    <property type="entry name" value="PAS"/>
    <property type="match status" value="1"/>
</dbReference>
<dbReference type="CDD" id="cd00082">
    <property type="entry name" value="HisKA"/>
    <property type="match status" value="1"/>
</dbReference>
<keyword evidence="17" id="KW-1185">Reference proteome</keyword>
<organism evidence="16 17">
    <name type="scientific">Varunaivibrio sulfuroxidans</name>
    <dbReference type="NCBI Taxonomy" id="1773489"/>
    <lineage>
        <taxon>Bacteria</taxon>
        <taxon>Pseudomonadati</taxon>
        <taxon>Pseudomonadota</taxon>
        <taxon>Alphaproteobacteria</taxon>
        <taxon>Rhodospirillales</taxon>
        <taxon>Magnetovibrionaceae</taxon>
        <taxon>Varunaivibrio</taxon>
    </lineage>
</organism>
<evidence type="ECO:0000259" key="14">
    <source>
        <dbReference type="PROSITE" id="PS50113"/>
    </source>
</evidence>
<dbReference type="PROSITE" id="PS50109">
    <property type="entry name" value="HIS_KIN"/>
    <property type="match status" value="1"/>
</dbReference>
<comment type="catalytic activity">
    <reaction evidence="1">
        <text>ATP + protein L-histidine = ADP + protein N-phospho-L-histidine.</text>
        <dbReference type="EC" id="2.7.13.3"/>
    </reaction>
</comment>
<dbReference type="Pfam" id="PF00512">
    <property type="entry name" value="HisKA"/>
    <property type="match status" value="1"/>
</dbReference>
<dbReference type="SMART" id="SM00091">
    <property type="entry name" value="PAS"/>
    <property type="match status" value="1"/>
</dbReference>
<dbReference type="InterPro" id="IPR003661">
    <property type="entry name" value="HisK_dim/P_dom"/>
</dbReference>
<feature type="domain" description="Histidine kinase" evidence="12">
    <location>
        <begin position="592"/>
        <end position="815"/>
    </location>
</feature>
<evidence type="ECO:0000256" key="4">
    <source>
        <dbReference type="ARBA" id="ARBA00022553"/>
    </source>
</evidence>
<dbReference type="SMART" id="SM00304">
    <property type="entry name" value="HAMP"/>
    <property type="match status" value="1"/>
</dbReference>
<dbReference type="Gene3D" id="3.30.565.10">
    <property type="entry name" value="Histidine kinase-like ATPase, C-terminal domain"/>
    <property type="match status" value="1"/>
</dbReference>
<evidence type="ECO:0000256" key="2">
    <source>
        <dbReference type="ARBA" id="ARBA00004370"/>
    </source>
</evidence>
<gene>
    <name evidence="16" type="ORF">EDD55_106176</name>
</gene>
<dbReference type="GO" id="GO:0005524">
    <property type="term" value="F:ATP binding"/>
    <property type="evidence" value="ECO:0007669"/>
    <property type="project" value="UniProtKB-KW"/>
</dbReference>
<dbReference type="PANTHER" id="PTHR43047">
    <property type="entry name" value="TWO-COMPONENT HISTIDINE PROTEIN KINASE"/>
    <property type="match status" value="1"/>
</dbReference>
<evidence type="ECO:0000256" key="6">
    <source>
        <dbReference type="ARBA" id="ARBA00022741"/>
    </source>
</evidence>
<dbReference type="Proteomes" id="UP000295304">
    <property type="component" value="Unassembled WGS sequence"/>
</dbReference>
<evidence type="ECO:0000313" key="16">
    <source>
        <dbReference type="EMBL" id="TCS62218.1"/>
    </source>
</evidence>
<dbReference type="InterPro" id="IPR035965">
    <property type="entry name" value="PAS-like_dom_sf"/>
</dbReference>
<dbReference type="Gene3D" id="3.30.450.20">
    <property type="entry name" value="PAS domain"/>
    <property type="match status" value="1"/>
</dbReference>
<dbReference type="Pfam" id="PF02518">
    <property type="entry name" value="HATPase_c"/>
    <property type="match status" value="1"/>
</dbReference>
<feature type="domain" description="HAMP" evidence="15">
    <location>
        <begin position="365"/>
        <end position="417"/>
    </location>
</feature>
<protein>
    <recommendedName>
        <fullName evidence="10">Sensor protein FixL</fullName>
        <ecNumber evidence="3">2.7.13.3</ecNumber>
    </recommendedName>
</protein>
<keyword evidence="11" id="KW-0472">Membrane</keyword>
<sequence length="826" mass="91120">MQGDKGQGLRPRRFTLEQRLLLFWLGSLFGAVLLVGLVFTYQIKSHMQDNARAKLEETLLHVRTGLTTYTLHLEDIANVLARQGELVALTQSIAMDDPFVAMDVAVQRVRLADELEERIGESHLDFIAALDIHGRLNAFVERPADEKSEEGTSSLPIVKGYRAGRGKDAVLFMKDRVDGEFHVLFGGRTFAERIVRLGMNFPNTSFYLSDGRYLYRAAARALVQRSIRGGSQPLGQIVVARRIDADFIERVTAHPGINFSYFIGSPAHNVGTLRAPSAVRGAFENIGAVADLFAQKMSHALASTGGYYLEGGKVSLLDGRRAYFFAGVSKGEVVQEIEAFSVASLETMALIALLVLPIGIYLLRRLITTPLALLRHGAQQITEGRYGALVNFRPGDELGDLARSFNVMSDSVRARENDLRVLSFELEDLVRERTRALELEMSERARAQAMLKTVIDNLADTIITTDCDGYILSVNPAGLEMFGYGETELLGQKVGILMPSQISARHDAYMRAYEGGVRSKIIGVGRQLEGRRKGGAMFPMEVAISEFTIDEKRYFTGILRDITQRRQAEQDLIDAKFRAEKASRAKSKLLSSVSHELRTPMNAIIGFGELLKLEGDNPLDEDQRAYVTQIVEAGSHLLHLIDGVLQLADMQNETMELVPQAVRALPIIEACLAGIAPEVDARRLSVQNDCKGRDLPDIFVDPGGFETVLENLLSNAARCTRPGGEVRVSCTFIENGENGKLRFSVRDMGGGLAEDSFEDLFHPRRRLDSGDDDEEGVRVGLVVAKKIATAMGCEIGFESVLDVGSVIWIDVDPVETDLVVTKETRP</sequence>
<feature type="domain" description="PAS" evidence="13">
    <location>
        <begin position="447"/>
        <end position="516"/>
    </location>
</feature>
<dbReference type="SMART" id="SM00387">
    <property type="entry name" value="HATPase_c"/>
    <property type="match status" value="1"/>
</dbReference>
<feature type="transmembrane region" description="Helical" evidence="11">
    <location>
        <begin position="21"/>
        <end position="41"/>
    </location>
</feature>
<dbReference type="GO" id="GO:0009927">
    <property type="term" value="F:histidine phosphotransfer kinase activity"/>
    <property type="evidence" value="ECO:0007669"/>
    <property type="project" value="TreeGrafter"/>
</dbReference>
<evidence type="ECO:0000256" key="8">
    <source>
        <dbReference type="ARBA" id="ARBA00022840"/>
    </source>
</evidence>
<name>A0A4R3J8P5_9PROT</name>
<dbReference type="InterPro" id="IPR000700">
    <property type="entry name" value="PAS-assoc_C"/>
</dbReference>
<dbReference type="InterPro" id="IPR005467">
    <property type="entry name" value="His_kinase_dom"/>
</dbReference>
<evidence type="ECO:0000256" key="11">
    <source>
        <dbReference type="SAM" id="Phobius"/>
    </source>
</evidence>
<dbReference type="SUPFAM" id="SSF158472">
    <property type="entry name" value="HAMP domain-like"/>
    <property type="match status" value="1"/>
</dbReference>
<dbReference type="AlphaFoldDB" id="A0A4R3J8P5"/>
<keyword evidence="8" id="KW-0067">ATP-binding</keyword>
<evidence type="ECO:0000256" key="1">
    <source>
        <dbReference type="ARBA" id="ARBA00000085"/>
    </source>
</evidence>
<dbReference type="Pfam" id="PF13426">
    <property type="entry name" value="PAS_9"/>
    <property type="match status" value="1"/>
</dbReference>
<dbReference type="EC" id="2.7.13.3" evidence="3"/>